<gene>
    <name evidence="1" type="ORF">NGM29_04875</name>
</gene>
<name>A0A9E7SX21_9EURY</name>
<evidence type="ECO:0000313" key="2">
    <source>
        <dbReference type="Proteomes" id="UP001056855"/>
    </source>
</evidence>
<keyword evidence="2" id="KW-1185">Reference proteome</keyword>
<protein>
    <recommendedName>
        <fullName evidence="3">DUF2795 domain-containing protein</fullName>
    </recommendedName>
</protein>
<dbReference type="RefSeq" id="WP_254159307.1">
    <property type="nucleotide sequence ID" value="NZ_CP100355.1"/>
</dbReference>
<evidence type="ECO:0000313" key="1">
    <source>
        <dbReference type="EMBL" id="UTF54611.1"/>
    </source>
</evidence>
<proteinExistence type="predicted"/>
<dbReference type="Proteomes" id="UP001056855">
    <property type="component" value="Chromosome"/>
</dbReference>
<dbReference type="AlphaFoldDB" id="A0A9E7SX21"/>
<dbReference type="InterPro" id="IPR043899">
    <property type="entry name" value="DUF5789"/>
</dbReference>
<dbReference type="KEGG" id="sawl:NGM29_04875"/>
<dbReference type="Pfam" id="PF19102">
    <property type="entry name" value="DUF5789"/>
    <property type="match status" value="1"/>
</dbReference>
<organism evidence="1 2">
    <name type="scientific">Natronosalvus rutilus</name>
    <dbReference type="NCBI Taxonomy" id="2953753"/>
    <lineage>
        <taxon>Archaea</taxon>
        <taxon>Methanobacteriati</taxon>
        <taxon>Methanobacteriota</taxon>
        <taxon>Stenosarchaea group</taxon>
        <taxon>Halobacteria</taxon>
        <taxon>Halobacteriales</taxon>
        <taxon>Natrialbaceae</taxon>
        <taxon>Natronosalvus</taxon>
    </lineage>
</organism>
<reference evidence="1" key="1">
    <citation type="submission" date="2022-06" db="EMBL/GenBank/DDBJ databases">
        <title>Diverse halophilic archaea isolated from saline environments.</title>
        <authorList>
            <person name="Cui H.-L."/>
        </authorList>
    </citation>
    <scope>NUCLEOTIDE SEQUENCE</scope>
    <source>
        <strain evidence="1">WLHS1</strain>
    </source>
</reference>
<dbReference type="EMBL" id="CP100355">
    <property type="protein sequence ID" value="UTF54611.1"/>
    <property type="molecule type" value="Genomic_DNA"/>
</dbReference>
<sequence>MEEVKLSRVEHELSELSYPITRADAAVELNDVTLLLADGEANLGSLVEDTHSEEYDSADQLEDSLYNVLPMEAVGEPYQSEGEG</sequence>
<accession>A0A9E7SX21</accession>
<dbReference type="GeneID" id="73289355"/>
<evidence type="ECO:0008006" key="3">
    <source>
        <dbReference type="Google" id="ProtNLM"/>
    </source>
</evidence>